<evidence type="ECO:0000256" key="1">
    <source>
        <dbReference type="SAM" id="MobiDB-lite"/>
    </source>
</evidence>
<gene>
    <name evidence="4" type="ordered locus">Fleli_2716</name>
</gene>
<dbReference type="Pfam" id="PF21186">
    <property type="entry name" value="DUF6852"/>
    <property type="match status" value="1"/>
</dbReference>
<dbReference type="Gene3D" id="2.30.30.730">
    <property type="match status" value="1"/>
</dbReference>
<dbReference type="EMBL" id="CP003345">
    <property type="protein sequence ID" value="AFM05071.1"/>
    <property type="molecule type" value="Genomic_DNA"/>
</dbReference>
<dbReference type="PATRIC" id="fig|880071.3.peg.2703"/>
<feature type="domain" description="DUF5606" evidence="2">
    <location>
        <begin position="3"/>
        <end position="49"/>
    </location>
</feature>
<keyword evidence="5" id="KW-1185">Reference proteome</keyword>
<proteinExistence type="predicted"/>
<feature type="domain" description="DUF6852" evidence="3">
    <location>
        <begin position="52"/>
        <end position="121"/>
    </location>
</feature>
<dbReference type="Proteomes" id="UP000006054">
    <property type="component" value="Chromosome"/>
</dbReference>
<dbReference type="InterPro" id="IPR049281">
    <property type="entry name" value="BVU_3817-like_C_sf"/>
</dbReference>
<dbReference type="HOGENOM" id="CLU_118060_0_0_10"/>
<name>I4AM86_BERLS</name>
<evidence type="ECO:0000259" key="2">
    <source>
        <dbReference type="Pfam" id="PF18347"/>
    </source>
</evidence>
<accession>I4AM86</accession>
<dbReference type="InterPro" id="IPR049282">
    <property type="entry name" value="BVU_3817_N_sf"/>
</dbReference>
<dbReference type="InterPro" id="IPR049280">
    <property type="entry name" value="DUF6852"/>
</dbReference>
<evidence type="ECO:0000259" key="3">
    <source>
        <dbReference type="Pfam" id="PF21186"/>
    </source>
</evidence>
<dbReference type="eggNOG" id="ENOG502ZPSM">
    <property type="taxonomic scope" value="Bacteria"/>
</dbReference>
<evidence type="ECO:0000313" key="5">
    <source>
        <dbReference type="Proteomes" id="UP000006054"/>
    </source>
</evidence>
<dbReference type="InterPro" id="IPR041218">
    <property type="entry name" value="DUF5606"/>
</dbReference>
<protein>
    <submittedName>
        <fullName evidence="4">Uncharacterized protein</fullName>
    </submittedName>
</protein>
<dbReference type="STRING" id="880071.Fleli_2716"/>
<feature type="compositionally biased region" description="Acidic residues" evidence="1">
    <location>
        <begin position="150"/>
        <end position="160"/>
    </location>
</feature>
<dbReference type="AlphaFoldDB" id="I4AM86"/>
<dbReference type="KEGG" id="fli:Fleli_2716"/>
<feature type="region of interest" description="Disordered" evidence="1">
    <location>
        <begin position="128"/>
        <end position="218"/>
    </location>
</feature>
<reference evidence="5" key="1">
    <citation type="submission" date="2012-06" db="EMBL/GenBank/DDBJ databases">
        <title>The complete genome of Flexibacter litoralis DSM 6794.</title>
        <authorList>
            <person name="Lucas S."/>
            <person name="Copeland A."/>
            <person name="Lapidus A."/>
            <person name="Glavina del Rio T."/>
            <person name="Dalin E."/>
            <person name="Tice H."/>
            <person name="Bruce D."/>
            <person name="Goodwin L."/>
            <person name="Pitluck S."/>
            <person name="Peters L."/>
            <person name="Ovchinnikova G."/>
            <person name="Lu M."/>
            <person name="Kyrpides N."/>
            <person name="Mavromatis K."/>
            <person name="Ivanova N."/>
            <person name="Brettin T."/>
            <person name="Detter J.C."/>
            <person name="Han C."/>
            <person name="Larimer F."/>
            <person name="Land M."/>
            <person name="Hauser L."/>
            <person name="Markowitz V."/>
            <person name="Cheng J.-F."/>
            <person name="Hugenholtz P."/>
            <person name="Woyke T."/>
            <person name="Wu D."/>
            <person name="Spring S."/>
            <person name="Lang E."/>
            <person name="Kopitz M."/>
            <person name="Brambilla E."/>
            <person name="Klenk H.-P."/>
            <person name="Eisen J.A."/>
        </authorList>
    </citation>
    <scope>NUCLEOTIDE SEQUENCE [LARGE SCALE GENOMIC DNA]</scope>
    <source>
        <strain evidence="5">ATCC 23117 / DSM 6794 / NBRC 15988 / NCIMB 1366 / Sio-4</strain>
    </source>
</reference>
<sequence length="218" mass="24537">MKLKEVAVISGKPGLYQILKPTRNGVIIEAIGGGRSKIMADASHRISILKEISIYTTTEEGSVPLQDVFYKMFEKFALKIDIKTSDNNALKGLLDDILPEWDKDRVYTSDIKKLVMWYDILTQHAPELIDPTQKEEEEEEQTLVATQEEKEAEETLVEEETPTKEEKSKKKSSKKTAEEKEAKLKKKAAKKTDKPSAKTQKPTSKAATKAVKGKRGDK</sequence>
<dbReference type="Pfam" id="PF18347">
    <property type="entry name" value="DUF5606"/>
    <property type="match status" value="1"/>
</dbReference>
<dbReference type="RefSeq" id="WP_014798508.1">
    <property type="nucleotide sequence ID" value="NC_018018.1"/>
</dbReference>
<evidence type="ECO:0000313" key="4">
    <source>
        <dbReference type="EMBL" id="AFM05071.1"/>
    </source>
</evidence>
<dbReference type="Gene3D" id="1.10.10.1650">
    <property type="match status" value="1"/>
</dbReference>
<organism evidence="4 5">
    <name type="scientific">Bernardetia litoralis (strain ATCC 23117 / DSM 6794 / NBRC 15988 / NCIMB 1366 / Fx l1 / Sio-4)</name>
    <name type="common">Flexibacter litoralis</name>
    <dbReference type="NCBI Taxonomy" id="880071"/>
    <lineage>
        <taxon>Bacteria</taxon>
        <taxon>Pseudomonadati</taxon>
        <taxon>Bacteroidota</taxon>
        <taxon>Cytophagia</taxon>
        <taxon>Cytophagales</taxon>
        <taxon>Bernardetiaceae</taxon>
        <taxon>Bernardetia</taxon>
    </lineage>
</organism>